<reference evidence="3" key="1">
    <citation type="submission" date="2017-07" db="EMBL/GenBank/DDBJ databases">
        <title>Comparative genome mining reveals phylogenetic distribution patterns of secondary metabolites in Amycolatopsis.</title>
        <authorList>
            <person name="Adamek M."/>
            <person name="Alanjary M."/>
            <person name="Sales-Ortells H."/>
            <person name="Goodfellow M."/>
            <person name="Bull A.T."/>
            <person name="Kalinowski J."/>
            <person name="Ziemert N."/>
        </authorList>
    </citation>
    <scope>NUCLEOTIDE SEQUENCE [LARGE SCALE GENOMIC DNA]</scope>
    <source>
        <strain evidence="3">H5</strain>
    </source>
</reference>
<keyword evidence="3" id="KW-1185">Reference proteome</keyword>
<evidence type="ECO:0000313" key="2">
    <source>
        <dbReference type="EMBL" id="OXM59558.1"/>
    </source>
</evidence>
<accession>A0A229SKY4</accession>
<evidence type="ECO:0000313" key="3">
    <source>
        <dbReference type="Proteomes" id="UP000215199"/>
    </source>
</evidence>
<name>A0A229SKY4_9PSEU</name>
<dbReference type="EMBL" id="NMUL01000079">
    <property type="protein sequence ID" value="OXM59558.1"/>
    <property type="molecule type" value="Genomic_DNA"/>
</dbReference>
<feature type="region of interest" description="Disordered" evidence="1">
    <location>
        <begin position="138"/>
        <end position="172"/>
    </location>
</feature>
<dbReference type="Proteomes" id="UP000215199">
    <property type="component" value="Unassembled WGS sequence"/>
</dbReference>
<dbReference type="RefSeq" id="WP_093954102.1">
    <property type="nucleotide sequence ID" value="NZ_NMUL01000079.1"/>
</dbReference>
<protein>
    <submittedName>
        <fullName evidence="2">Uncharacterized protein</fullName>
    </submittedName>
</protein>
<organism evidence="2 3">
    <name type="scientific">Amycolatopsis vastitatis</name>
    <dbReference type="NCBI Taxonomy" id="1905142"/>
    <lineage>
        <taxon>Bacteria</taxon>
        <taxon>Bacillati</taxon>
        <taxon>Actinomycetota</taxon>
        <taxon>Actinomycetes</taxon>
        <taxon>Pseudonocardiales</taxon>
        <taxon>Pseudonocardiaceae</taxon>
        <taxon>Amycolatopsis</taxon>
    </lineage>
</organism>
<gene>
    <name evidence="2" type="ORF">CF165_46995</name>
</gene>
<proteinExistence type="predicted"/>
<evidence type="ECO:0000256" key="1">
    <source>
        <dbReference type="SAM" id="MobiDB-lite"/>
    </source>
</evidence>
<comment type="caution">
    <text evidence="2">The sequence shown here is derived from an EMBL/GenBank/DDBJ whole genome shotgun (WGS) entry which is preliminary data.</text>
</comment>
<sequence length="172" mass="18503">MSTAPQSLTDRAIAAARRSREIAPQEFADRANLRLRWDRRAVTATNVATALGVPVDTVLVRDDPDRHYGIGTSRMPGDLIEVHGDDGARWRFIPDLTGFTPMWGWLLLGECPCCEAPGVPLARVAGLADLGAHLAPEFGEHGADAAPPEFDGDPGHRPDCQFAPPTTGKEAE</sequence>
<dbReference type="OrthoDB" id="3619067at2"/>
<dbReference type="AlphaFoldDB" id="A0A229SKY4"/>